<dbReference type="EMBL" id="JAHCVK010000006">
    <property type="protein sequence ID" value="MBT0653897.1"/>
    <property type="molecule type" value="Genomic_DNA"/>
</dbReference>
<dbReference type="InterPro" id="IPR031107">
    <property type="entry name" value="Small_HSP"/>
</dbReference>
<reference evidence="5 6" key="1">
    <citation type="submission" date="2021-05" db="EMBL/GenBank/DDBJ databases">
        <title>The draft genome of Geobacter luticola JCM 17780.</title>
        <authorList>
            <person name="Xu Z."/>
            <person name="Masuda Y."/>
            <person name="Itoh H."/>
            <person name="Senoo K."/>
        </authorList>
    </citation>
    <scope>NUCLEOTIDE SEQUENCE [LARGE SCALE GENOMIC DNA]</scope>
    <source>
        <strain evidence="5 6">JCM 17780</strain>
    </source>
</reference>
<dbReference type="CDD" id="cd06464">
    <property type="entry name" value="ACD_sHsps-like"/>
    <property type="match status" value="1"/>
</dbReference>
<feature type="region of interest" description="Disordered" evidence="3">
    <location>
        <begin position="1"/>
        <end position="29"/>
    </location>
</feature>
<evidence type="ECO:0000256" key="3">
    <source>
        <dbReference type="SAM" id="MobiDB-lite"/>
    </source>
</evidence>
<dbReference type="Proteomes" id="UP000756860">
    <property type="component" value="Unassembled WGS sequence"/>
</dbReference>
<dbReference type="InterPro" id="IPR008978">
    <property type="entry name" value="HSP20-like_chaperone"/>
</dbReference>
<dbReference type="PANTHER" id="PTHR11527">
    <property type="entry name" value="HEAT-SHOCK PROTEIN 20 FAMILY MEMBER"/>
    <property type="match status" value="1"/>
</dbReference>
<evidence type="ECO:0000313" key="6">
    <source>
        <dbReference type="Proteomes" id="UP000756860"/>
    </source>
</evidence>
<evidence type="ECO:0000313" key="5">
    <source>
        <dbReference type="EMBL" id="MBT0653897.1"/>
    </source>
</evidence>
<dbReference type="SUPFAM" id="SSF49764">
    <property type="entry name" value="HSP20-like chaperones"/>
    <property type="match status" value="1"/>
</dbReference>
<organism evidence="5 6">
    <name type="scientific">Geomobilimonas luticola</name>
    <dbReference type="NCBI Taxonomy" id="1114878"/>
    <lineage>
        <taxon>Bacteria</taxon>
        <taxon>Pseudomonadati</taxon>
        <taxon>Thermodesulfobacteriota</taxon>
        <taxon>Desulfuromonadia</taxon>
        <taxon>Geobacterales</taxon>
        <taxon>Geobacteraceae</taxon>
        <taxon>Geomobilimonas</taxon>
    </lineage>
</organism>
<comment type="similarity">
    <text evidence="1 2">Belongs to the small heat shock protein (HSP20) family.</text>
</comment>
<keyword evidence="6" id="KW-1185">Reference proteome</keyword>
<name>A0ABS5SGU6_9BACT</name>
<dbReference type="RefSeq" id="WP_214175906.1">
    <property type="nucleotide sequence ID" value="NZ_JAHCVK010000006.1"/>
</dbReference>
<dbReference type="PROSITE" id="PS01031">
    <property type="entry name" value="SHSP"/>
    <property type="match status" value="1"/>
</dbReference>
<accession>A0ABS5SGU6</accession>
<evidence type="ECO:0000259" key="4">
    <source>
        <dbReference type="PROSITE" id="PS01031"/>
    </source>
</evidence>
<feature type="compositionally biased region" description="Basic and acidic residues" evidence="3">
    <location>
        <begin position="10"/>
        <end position="21"/>
    </location>
</feature>
<comment type="caution">
    <text evidence="5">The sequence shown here is derived from an EMBL/GenBank/DDBJ whole genome shotgun (WGS) entry which is preliminary data.</text>
</comment>
<sequence length="185" mass="21083">MRKNTVLKAVGREHPAGDETKAGTAQGQGLRTEVERGGLPTLMDEMERFMEDSFNRSFFSTGMLPFRRLFHELGNRGMVYPSVDVYEEKDTIVVKAELPGMERDDIDIRLMDNAIIISGEKKSEEKVERKDYFRMERSEGSFSRTLNLPNGIDADHAKASFKDGILEVRIPKTTDQRSGRHLKVE</sequence>
<dbReference type="InterPro" id="IPR002068">
    <property type="entry name" value="A-crystallin/Hsp20_dom"/>
</dbReference>
<feature type="domain" description="SHSP" evidence="4">
    <location>
        <begin position="74"/>
        <end position="185"/>
    </location>
</feature>
<evidence type="ECO:0000256" key="1">
    <source>
        <dbReference type="PROSITE-ProRule" id="PRU00285"/>
    </source>
</evidence>
<evidence type="ECO:0000256" key="2">
    <source>
        <dbReference type="RuleBase" id="RU003616"/>
    </source>
</evidence>
<protein>
    <submittedName>
        <fullName evidence="5">Hsp20/alpha crystallin family protein</fullName>
    </submittedName>
</protein>
<dbReference type="Pfam" id="PF00011">
    <property type="entry name" value="HSP20"/>
    <property type="match status" value="1"/>
</dbReference>
<gene>
    <name evidence="5" type="ORF">KI810_12580</name>
</gene>
<proteinExistence type="inferred from homology"/>
<dbReference type="Gene3D" id="2.60.40.790">
    <property type="match status" value="1"/>
</dbReference>